<protein>
    <submittedName>
        <fullName evidence="1">Uncharacterized protein</fullName>
    </submittedName>
</protein>
<accession>A0A645CYR8</accession>
<organism evidence="1">
    <name type="scientific">bioreactor metagenome</name>
    <dbReference type="NCBI Taxonomy" id="1076179"/>
    <lineage>
        <taxon>unclassified sequences</taxon>
        <taxon>metagenomes</taxon>
        <taxon>ecological metagenomes</taxon>
    </lineage>
</organism>
<dbReference type="AlphaFoldDB" id="A0A645CYR8"/>
<name>A0A645CYR8_9ZZZZ</name>
<reference evidence="1" key="1">
    <citation type="submission" date="2019-08" db="EMBL/GenBank/DDBJ databases">
        <authorList>
            <person name="Kucharzyk K."/>
            <person name="Murdoch R.W."/>
            <person name="Higgins S."/>
            <person name="Loffler F."/>
        </authorList>
    </citation>
    <scope>NUCLEOTIDE SEQUENCE</scope>
</reference>
<evidence type="ECO:0000313" key="1">
    <source>
        <dbReference type="EMBL" id="MPM81998.1"/>
    </source>
</evidence>
<dbReference type="EMBL" id="VSSQ01031199">
    <property type="protein sequence ID" value="MPM81998.1"/>
    <property type="molecule type" value="Genomic_DNA"/>
</dbReference>
<comment type="caution">
    <text evidence="1">The sequence shown here is derived from an EMBL/GenBank/DDBJ whole genome shotgun (WGS) entry which is preliminary data.</text>
</comment>
<sequence>MWSPAFSNVHNTEDIAPIPEAVATAASAPSNIAILFSTSELVGLPNLEYIYPGSSRAIFVPLVLQYQI</sequence>
<gene>
    <name evidence="1" type="ORF">SDC9_129056</name>
</gene>
<proteinExistence type="predicted"/>